<reference evidence="2" key="1">
    <citation type="journal article" date="2014" name="Nat. Genet.">
        <title>Genome and transcriptome of the porcine whipworm Trichuris suis.</title>
        <authorList>
            <person name="Jex A.R."/>
            <person name="Nejsum P."/>
            <person name="Schwarz E.M."/>
            <person name="Hu L."/>
            <person name="Young N.D."/>
            <person name="Hall R.S."/>
            <person name="Korhonen P.K."/>
            <person name="Liao S."/>
            <person name="Thamsborg S."/>
            <person name="Xia J."/>
            <person name="Xu P."/>
            <person name="Wang S."/>
            <person name="Scheerlinck J.P."/>
            <person name="Hofmann A."/>
            <person name="Sternberg P.W."/>
            <person name="Wang J."/>
            <person name="Gasser R.B."/>
        </authorList>
    </citation>
    <scope>NUCLEOTIDE SEQUENCE [LARGE SCALE GENOMIC DNA]</scope>
    <source>
        <strain evidence="2">DCEP-RM93F</strain>
    </source>
</reference>
<dbReference type="Proteomes" id="UP000030758">
    <property type="component" value="Unassembled WGS sequence"/>
</dbReference>
<accession>A0A085MRG5</accession>
<organism evidence="2">
    <name type="scientific">Trichuris suis</name>
    <name type="common">pig whipworm</name>
    <dbReference type="NCBI Taxonomy" id="68888"/>
    <lineage>
        <taxon>Eukaryota</taxon>
        <taxon>Metazoa</taxon>
        <taxon>Ecdysozoa</taxon>
        <taxon>Nematoda</taxon>
        <taxon>Enoplea</taxon>
        <taxon>Dorylaimia</taxon>
        <taxon>Trichinellida</taxon>
        <taxon>Trichuridae</taxon>
        <taxon>Trichuris</taxon>
    </lineage>
</organism>
<feature type="compositionally biased region" description="Basic and acidic residues" evidence="1">
    <location>
        <begin position="61"/>
        <end position="71"/>
    </location>
</feature>
<evidence type="ECO:0008006" key="3">
    <source>
        <dbReference type="Google" id="ProtNLM"/>
    </source>
</evidence>
<feature type="region of interest" description="Disordered" evidence="1">
    <location>
        <begin position="46"/>
        <end position="71"/>
    </location>
</feature>
<sequence>MKDLGKAHWCLGIRINEDKKSGTLSIDQARYIDQILERLGMVDSKVAKPPLDPNQLLSKEMSPKTEDERMEMKKIPSREAVGSLLYLSQASRPDICHAVGVASRYSNNPDCRRANHEIFKRHEKHETGLQKGRRFADRVL</sequence>
<dbReference type="EMBL" id="KL367730">
    <property type="protein sequence ID" value="KFD59811.1"/>
    <property type="molecule type" value="Genomic_DNA"/>
</dbReference>
<gene>
    <name evidence="2" type="ORF">M514_28003</name>
</gene>
<evidence type="ECO:0000256" key="1">
    <source>
        <dbReference type="SAM" id="MobiDB-lite"/>
    </source>
</evidence>
<proteinExistence type="predicted"/>
<protein>
    <recommendedName>
        <fullName evidence="3">Reverse transcriptase Ty1/copia-type domain-containing protein</fullName>
    </recommendedName>
</protein>
<evidence type="ECO:0000313" key="2">
    <source>
        <dbReference type="EMBL" id="KFD59811.1"/>
    </source>
</evidence>
<name>A0A085MRG5_9BILA</name>
<dbReference type="AlphaFoldDB" id="A0A085MRG5"/>